<protein>
    <submittedName>
        <fullName evidence="2">MBL fold metallo-hydrolase</fullName>
    </submittedName>
</protein>
<evidence type="ECO:0000313" key="2">
    <source>
        <dbReference type="EMBL" id="HGW29571.1"/>
    </source>
</evidence>
<dbReference type="CDD" id="cd07731">
    <property type="entry name" value="ComA-like_MBL-fold"/>
    <property type="match status" value="1"/>
</dbReference>
<dbReference type="InterPro" id="IPR035681">
    <property type="entry name" value="ComA-like_MBL"/>
</dbReference>
<dbReference type="EMBL" id="DSRT01000074">
    <property type="protein sequence ID" value="HGW29571.1"/>
    <property type="molecule type" value="Genomic_DNA"/>
</dbReference>
<keyword evidence="2" id="KW-0378">Hydrolase</keyword>
<dbReference type="GO" id="GO:0016787">
    <property type="term" value="F:hydrolase activity"/>
    <property type="evidence" value="ECO:0007669"/>
    <property type="project" value="UniProtKB-KW"/>
</dbReference>
<dbReference type="PANTHER" id="PTHR30619">
    <property type="entry name" value="DNA INTERNALIZATION/COMPETENCE PROTEIN COMEC/REC2"/>
    <property type="match status" value="1"/>
</dbReference>
<proteinExistence type="predicted"/>
<dbReference type="Gene3D" id="3.60.15.10">
    <property type="entry name" value="Ribonuclease Z/Hydroxyacylglutathione hydrolase-like"/>
    <property type="match status" value="1"/>
</dbReference>
<accession>A0A7C4TRM0</accession>
<evidence type="ECO:0000259" key="1">
    <source>
        <dbReference type="Pfam" id="PF00753"/>
    </source>
</evidence>
<reference evidence="2" key="1">
    <citation type="journal article" date="2020" name="mSystems">
        <title>Genome- and Community-Level Interaction Insights into Carbon Utilization and Element Cycling Functions of Hydrothermarchaeota in Hydrothermal Sediment.</title>
        <authorList>
            <person name="Zhou Z."/>
            <person name="Liu Y."/>
            <person name="Xu W."/>
            <person name="Pan J."/>
            <person name="Luo Z.H."/>
            <person name="Li M."/>
        </authorList>
    </citation>
    <scope>NUCLEOTIDE SEQUENCE [LARGE SCALE GENOMIC DNA]</scope>
    <source>
        <strain evidence="2">SpSt-417</strain>
    </source>
</reference>
<dbReference type="InterPro" id="IPR036866">
    <property type="entry name" value="RibonucZ/Hydroxyglut_hydro"/>
</dbReference>
<dbReference type="PANTHER" id="PTHR30619:SF1">
    <property type="entry name" value="RECOMBINATION PROTEIN 2"/>
    <property type="match status" value="1"/>
</dbReference>
<dbReference type="SUPFAM" id="SSF56281">
    <property type="entry name" value="Metallo-hydrolase/oxidoreductase"/>
    <property type="match status" value="1"/>
</dbReference>
<dbReference type="Pfam" id="PF00753">
    <property type="entry name" value="Lactamase_B"/>
    <property type="match status" value="1"/>
</dbReference>
<dbReference type="InterPro" id="IPR052159">
    <property type="entry name" value="Competence_DNA_uptake"/>
</dbReference>
<comment type="caution">
    <text evidence="2">The sequence shown here is derived from an EMBL/GenBank/DDBJ whole genome shotgun (WGS) entry which is preliminary data.</text>
</comment>
<gene>
    <name evidence="2" type="ORF">ENR63_01455</name>
</gene>
<name>A0A7C4TRM0_UNCKA</name>
<feature type="domain" description="Metallo-beta-lactamase" evidence="1">
    <location>
        <begin position="38"/>
        <end position="122"/>
    </location>
</feature>
<organism evidence="2">
    <name type="scientific">candidate division WWE3 bacterium</name>
    <dbReference type="NCBI Taxonomy" id="2053526"/>
    <lineage>
        <taxon>Bacteria</taxon>
        <taxon>Katanobacteria</taxon>
    </lineage>
</organism>
<sequence>MVLMQIYKKILIFTLIVTVCYYLVHSYTKGWELLFLPVGNGDSILLLHKNRPKILIDGGPDFYVDYFLSKYFIFNNCSLDYIFLTHPHADHLKGLTRVLEHCKVKKVFENRVDYNSKLYRSWQNLILEKSENSDSKYKNLEYRSSLTSDFVVSLGDLKLIVLHPSKSRVEEFSKSMKNANDVSLVLLLDFFNFEALLMGDLEVQNHKYIDLELMKKYVNGSVEVLKVPHHGAKNGNNPLFFDNFQFDLAVITTSPNKYGHPSNDTIKYFENKGTKVLRTDFNGLIKLPLN</sequence>
<dbReference type="AlphaFoldDB" id="A0A7C4TRM0"/>
<dbReference type="InterPro" id="IPR001279">
    <property type="entry name" value="Metallo-B-lactamas"/>
</dbReference>